<evidence type="ECO:0000313" key="6">
    <source>
        <dbReference type="EMBL" id="MBC3449203.1"/>
    </source>
</evidence>
<dbReference type="InterPro" id="IPR000914">
    <property type="entry name" value="SBP_5_dom"/>
</dbReference>
<dbReference type="GO" id="GO:0015833">
    <property type="term" value="P:peptide transport"/>
    <property type="evidence" value="ECO:0007669"/>
    <property type="project" value="UniProtKB-KW"/>
</dbReference>
<dbReference type="RefSeq" id="WP_186735743.1">
    <property type="nucleotide sequence ID" value="NZ_JABWRJ020000004.1"/>
</dbReference>
<keyword evidence="3" id="KW-0813">Transport</keyword>
<reference evidence="6" key="2">
    <citation type="submission" date="2020-07" db="EMBL/GenBank/DDBJ databases">
        <authorList>
            <person name="Lood C."/>
            <person name="Girard L."/>
        </authorList>
    </citation>
    <scope>NUCLEOTIDE SEQUENCE</scope>
    <source>
        <strain evidence="6">BW13M1</strain>
    </source>
</reference>
<dbReference type="InterPro" id="IPR030678">
    <property type="entry name" value="Peptide/Ni-bd"/>
</dbReference>
<organism evidence="6">
    <name type="scientific">Pseudomonas peradeniyensis</name>
    <dbReference type="NCBI Taxonomy" id="2745488"/>
    <lineage>
        <taxon>Bacteria</taxon>
        <taxon>Pseudomonadati</taxon>
        <taxon>Pseudomonadota</taxon>
        <taxon>Gammaproteobacteria</taxon>
        <taxon>Pseudomonadales</taxon>
        <taxon>Pseudomonadaceae</taxon>
        <taxon>Pseudomonas</taxon>
    </lineage>
</organism>
<dbReference type="GO" id="GO:0043190">
    <property type="term" value="C:ATP-binding cassette (ABC) transporter complex"/>
    <property type="evidence" value="ECO:0007669"/>
    <property type="project" value="InterPro"/>
</dbReference>
<reference evidence="6" key="1">
    <citation type="journal article" date="2020" name="Microorganisms">
        <title>Reliable Identification of Environmental Pseudomonas Isolates Using the rpoD Gene.</title>
        <authorList>
            <consortium name="The Broad Institute Genome Sequencing Platform"/>
            <person name="Girard L."/>
            <person name="Lood C."/>
            <person name="Rokni-Zadeh H."/>
            <person name="van Noort V."/>
            <person name="Lavigne R."/>
            <person name="De Mot R."/>
        </authorList>
    </citation>
    <scope>NUCLEOTIDE SEQUENCE</scope>
    <source>
        <strain evidence="6">BW13M1</strain>
    </source>
</reference>
<sequence>MNSQAARLARVVCLGLCLGGAGLAQAAPSHALTVYGEAPRYGADFRHFDYVEPNAPKGGRFSRASMENGQFDHLIPYIDKGTGVSQIQGWLYSPLAYRSLDEPYTVYGLVAQRMELAPDRRWLRFYLDPRARFADGRPISAEDVRFTFELLMREGSLGYRLQFADVEQVIVESPRQVRFTFKSVDNRSLPLDIASLPVLPEHWWRGRDFANGGGFEAPLGSGPYRISAVDPGRSVTFSRQADWWAKDLPVTRGQFNFDTLKLEFFADTDVARQILRAGGFDFNREFSATQYNVGYQGPALQDGRLQREQLAPQAVQSSQGFVFNLQRPLFADRRVRQAISLLWDFEWSNRQMMHGMYLRQRSFFSRSELAASGLPDARQRALLEPFRQQLPEEVFTQAFEAPTTDGSGNVRPQQLQALALLEAAGWHPQGDRLVNAAGEPLSFTFLNGQKGFERLLLPFKRNLAQIGIGFEIRQVDTAQYANRVRERDYDMIVTGFAVSPAPGAELYNQYGSASASDPGSNNFMALRNPVVDALIDGLVRADNRADMLSHARALDRVLQWGYYWIPNYYPPGSSSVWWNRFGRPAIAPRNDPGIDTWWETSPTAQARPAAQPIAEVH</sequence>
<evidence type="ECO:0000256" key="3">
    <source>
        <dbReference type="ARBA" id="ARBA00022927"/>
    </source>
</evidence>
<dbReference type="PIRSF" id="PIRSF002741">
    <property type="entry name" value="MppA"/>
    <property type="match status" value="1"/>
</dbReference>
<dbReference type="GO" id="GO:0030288">
    <property type="term" value="C:outer membrane-bounded periplasmic space"/>
    <property type="evidence" value="ECO:0007669"/>
    <property type="project" value="TreeGrafter"/>
</dbReference>
<protein>
    <submittedName>
        <fullName evidence="6">ABC transporter substrate-binding protein</fullName>
    </submittedName>
</protein>
<dbReference type="EMBL" id="JABWRJ010000062">
    <property type="protein sequence ID" value="MBC3449203.1"/>
    <property type="molecule type" value="Genomic_DNA"/>
</dbReference>
<evidence type="ECO:0000256" key="4">
    <source>
        <dbReference type="SAM" id="SignalP"/>
    </source>
</evidence>
<evidence type="ECO:0000259" key="5">
    <source>
        <dbReference type="Pfam" id="PF00496"/>
    </source>
</evidence>
<dbReference type="InterPro" id="IPR039424">
    <property type="entry name" value="SBP_5"/>
</dbReference>
<evidence type="ECO:0000256" key="1">
    <source>
        <dbReference type="ARBA" id="ARBA00022729"/>
    </source>
</evidence>
<comment type="caution">
    <text evidence="6">The sequence shown here is derived from an EMBL/GenBank/DDBJ whole genome shotgun (WGS) entry which is preliminary data.</text>
</comment>
<dbReference type="SUPFAM" id="SSF53850">
    <property type="entry name" value="Periplasmic binding protein-like II"/>
    <property type="match status" value="1"/>
</dbReference>
<dbReference type="GO" id="GO:0042884">
    <property type="term" value="P:microcin transport"/>
    <property type="evidence" value="ECO:0007669"/>
    <property type="project" value="TreeGrafter"/>
</dbReference>
<dbReference type="FunFam" id="3.10.105.10:FF:000005">
    <property type="entry name" value="ABC transporter substrate-binding protein"/>
    <property type="match status" value="1"/>
</dbReference>
<dbReference type="AlphaFoldDB" id="A0A923GEP3"/>
<dbReference type="PANTHER" id="PTHR30290:SF64">
    <property type="entry name" value="ABC TRANSPORTER PERIPLASMIC BINDING PROTEIN"/>
    <property type="match status" value="1"/>
</dbReference>
<gene>
    <name evidence="6" type="ORF">HU751_25845</name>
</gene>
<dbReference type="PANTHER" id="PTHR30290">
    <property type="entry name" value="PERIPLASMIC BINDING COMPONENT OF ABC TRANSPORTER"/>
    <property type="match status" value="1"/>
</dbReference>
<feature type="domain" description="Solute-binding protein family 5" evidence="5">
    <location>
        <begin position="106"/>
        <end position="514"/>
    </location>
</feature>
<dbReference type="CDD" id="cd08497">
    <property type="entry name" value="MbnE-like"/>
    <property type="match status" value="1"/>
</dbReference>
<feature type="chain" id="PRO_5037839619" evidence="4">
    <location>
        <begin position="27"/>
        <end position="617"/>
    </location>
</feature>
<dbReference type="GO" id="GO:0015031">
    <property type="term" value="P:protein transport"/>
    <property type="evidence" value="ECO:0007669"/>
    <property type="project" value="UniProtKB-KW"/>
</dbReference>
<keyword evidence="3" id="KW-0653">Protein transport</keyword>
<accession>A0A923GEP3</accession>
<dbReference type="Gene3D" id="3.10.105.10">
    <property type="entry name" value="Dipeptide-binding Protein, Domain 3"/>
    <property type="match status" value="1"/>
</dbReference>
<dbReference type="GO" id="GO:1904680">
    <property type="term" value="F:peptide transmembrane transporter activity"/>
    <property type="evidence" value="ECO:0007669"/>
    <property type="project" value="TreeGrafter"/>
</dbReference>
<name>A0A923GEP3_9PSED</name>
<dbReference type="Pfam" id="PF00496">
    <property type="entry name" value="SBP_bac_5"/>
    <property type="match status" value="1"/>
</dbReference>
<dbReference type="Gene3D" id="3.40.190.10">
    <property type="entry name" value="Periplasmic binding protein-like II"/>
    <property type="match status" value="1"/>
</dbReference>
<feature type="signal peptide" evidence="4">
    <location>
        <begin position="1"/>
        <end position="26"/>
    </location>
</feature>
<keyword evidence="2" id="KW-0571">Peptide transport</keyword>
<keyword evidence="1 4" id="KW-0732">Signal</keyword>
<evidence type="ECO:0000256" key="2">
    <source>
        <dbReference type="ARBA" id="ARBA00022856"/>
    </source>
</evidence>
<proteinExistence type="predicted"/>